<evidence type="ECO:0000256" key="23">
    <source>
        <dbReference type="ARBA" id="ARBA00034000"/>
    </source>
</evidence>
<dbReference type="GO" id="GO:0009252">
    <property type="term" value="P:peptidoglycan biosynthetic process"/>
    <property type="evidence" value="ECO:0007669"/>
    <property type="project" value="UniProtKB-UniPathway"/>
</dbReference>
<evidence type="ECO:0000313" key="30">
    <source>
        <dbReference type="EMBL" id="PRD65418.1"/>
    </source>
</evidence>
<keyword evidence="22" id="KW-0961">Cell wall biogenesis/degradation</keyword>
<dbReference type="OrthoDB" id="9766909at2"/>
<dbReference type="EMBL" id="PVLQ01000030">
    <property type="protein sequence ID" value="PRD65418.1"/>
    <property type="molecule type" value="Genomic_DNA"/>
</dbReference>
<evidence type="ECO:0000256" key="1">
    <source>
        <dbReference type="ARBA" id="ARBA00004249"/>
    </source>
</evidence>
<keyword evidence="21" id="KW-0511">Multifunctional enzyme</keyword>
<reference evidence="30 31" key="1">
    <citation type="submission" date="2018-03" db="EMBL/GenBank/DDBJ databases">
        <title>Comparative genomics illustrates the genes involved in a hyperalkaliphilic mechanisms of Serpentinomonas isolated from highly-alkaline calcium-rich serpentinized springs.</title>
        <authorList>
            <person name="Suzuki S."/>
            <person name="Ishii S."/>
            <person name="Walworth N."/>
            <person name="Bird L."/>
            <person name="Kuenen J.G."/>
            <person name="Nealson K.H."/>
        </authorList>
    </citation>
    <scope>NUCLEOTIDE SEQUENCE [LARGE SCALE GENOMIC DNA]</scope>
    <source>
        <strain evidence="30 31">P1</strain>
    </source>
</reference>
<dbReference type="GO" id="GO:0071555">
    <property type="term" value="P:cell wall organization"/>
    <property type="evidence" value="ECO:0007669"/>
    <property type="project" value="UniProtKB-KW"/>
</dbReference>
<dbReference type="Proteomes" id="UP000238589">
    <property type="component" value="Unassembled WGS sequence"/>
</dbReference>
<protein>
    <recommendedName>
        <fullName evidence="6">Penicillin-binding protein 1A</fullName>
        <ecNumber evidence="24">2.4.99.28</ecNumber>
        <ecNumber evidence="5">3.4.16.4</ecNumber>
    </recommendedName>
</protein>
<accession>A0A2S9K4M2</accession>
<evidence type="ECO:0000256" key="5">
    <source>
        <dbReference type="ARBA" id="ARBA00012448"/>
    </source>
</evidence>
<evidence type="ECO:0000256" key="3">
    <source>
        <dbReference type="ARBA" id="ARBA00007090"/>
    </source>
</evidence>
<organism evidence="30 31">
    <name type="scientific">Malikia granosa</name>
    <dbReference type="NCBI Taxonomy" id="263067"/>
    <lineage>
        <taxon>Bacteria</taxon>
        <taxon>Pseudomonadati</taxon>
        <taxon>Pseudomonadota</taxon>
        <taxon>Betaproteobacteria</taxon>
        <taxon>Burkholderiales</taxon>
        <taxon>Comamonadaceae</taxon>
        <taxon>Malikia</taxon>
    </lineage>
</organism>
<evidence type="ECO:0000259" key="27">
    <source>
        <dbReference type="Pfam" id="PF00905"/>
    </source>
</evidence>
<dbReference type="PANTHER" id="PTHR32282">
    <property type="entry name" value="BINDING PROTEIN TRANSPEPTIDASE, PUTATIVE-RELATED"/>
    <property type="match status" value="1"/>
</dbReference>
<dbReference type="EC" id="3.4.16.4" evidence="5"/>
<dbReference type="SUPFAM" id="SSF56601">
    <property type="entry name" value="beta-lactamase/transpeptidase-like"/>
    <property type="match status" value="1"/>
</dbReference>
<keyword evidence="16" id="KW-0735">Signal-anchor</keyword>
<comment type="caution">
    <text evidence="30">The sequence shown here is derived from an EMBL/GenBank/DDBJ whole genome shotgun (WGS) entry which is preliminary data.</text>
</comment>
<feature type="domain" description="Penicillin-binding protein OB-like" evidence="29">
    <location>
        <begin position="323"/>
        <end position="427"/>
    </location>
</feature>
<evidence type="ECO:0000256" key="9">
    <source>
        <dbReference type="ARBA" id="ARBA00022645"/>
    </source>
</evidence>
<evidence type="ECO:0000256" key="8">
    <source>
        <dbReference type="ARBA" id="ARBA00022519"/>
    </source>
</evidence>
<comment type="pathway">
    <text evidence="2">Cell wall biogenesis; peptidoglycan biosynthesis.</text>
</comment>
<keyword evidence="18" id="KW-1133">Transmembrane helix</keyword>
<comment type="catalytic activity">
    <reaction evidence="23">
        <text>Preferential cleavage: (Ac)2-L-Lys-D-Ala-|-D-Ala. Also transpeptidation of peptidyl-alanyl moieties that are N-acyl substituents of D-alanine.</text>
        <dbReference type="EC" id="3.4.16.4"/>
    </reaction>
</comment>
<dbReference type="Pfam" id="PF17092">
    <property type="entry name" value="PCB_OB"/>
    <property type="match status" value="1"/>
</dbReference>
<comment type="pathway">
    <text evidence="26">Glycan biosynthesis.</text>
</comment>
<gene>
    <name evidence="30" type="ORF">C6P64_09495</name>
</gene>
<evidence type="ECO:0000256" key="25">
    <source>
        <dbReference type="ARBA" id="ARBA00049902"/>
    </source>
</evidence>
<keyword evidence="20" id="KW-0046">Antibiotic resistance</keyword>
<evidence type="ECO:0000256" key="4">
    <source>
        <dbReference type="ARBA" id="ARBA00007739"/>
    </source>
</evidence>
<evidence type="ECO:0000256" key="10">
    <source>
        <dbReference type="ARBA" id="ARBA00022670"/>
    </source>
</evidence>
<dbReference type="InterPro" id="IPR001460">
    <property type="entry name" value="PCN-bd_Tpept"/>
</dbReference>
<keyword evidence="19" id="KW-0472">Membrane</keyword>
<comment type="catalytic activity">
    <reaction evidence="25">
        <text>[GlcNAc-(1-&gt;4)-Mur2Ac(oyl-L-Ala-gamma-D-Glu-L-Lys-D-Ala-D-Ala)](n)-di-trans,octa-cis-undecaprenyl diphosphate + beta-D-GlcNAc-(1-&gt;4)-Mur2Ac(oyl-L-Ala-gamma-D-Glu-L-Lys-D-Ala-D-Ala)-di-trans,octa-cis-undecaprenyl diphosphate = [GlcNAc-(1-&gt;4)-Mur2Ac(oyl-L-Ala-gamma-D-Glu-L-Lys-D-Ala-D-Ala)](n+1)-di-trans,octa-cis-undecaprenyl diphosphate + di-trans,octa-cis-undecaprenyl diphosphate + H(+)</text>
        <dbReference type="Rhea" id="RHEA:23708"/>
        <dbReference type="Rhea" id="RHEA-COMP:9602"/>
        <dbReference type="Rhea" id="RHEA-COMP:9603"/>
        <dbReference type="ChEBI" id="CHEBI:15378"/>
        <dbReference type="ChEBI" id="CHEBI:58405"/>
        <dbReference type="ChEBI" id="CHEBI:60033"/>
        <dbReference type="ChEBI" id="CHEBI:78435"/>
        <dbReference type="EC" id="2.4.99.28"/>
    </reaction>
</comment>
<dbReference type="InterPro" id="IPR023346">
    <property type="entry name" value="Lysozyme-like_dom_sf"/>
</dbReference>
<dbReference type="InterPro" id="IPR031376">
    <property type="entry name" value="PCB_OB"/>
</dbReference>
<name>A0A2S9K4M2_9BURK</name>
<dbReference type="AlphaFoldDB" id="A0A2S9K4M2"/>
<dbReference type="GO" id="GO:0046677">
    <property type="term" value="P:response to antibiotic"/>
    <property type="evidence" value="ECO:0007669"/>
    <property type="project" value="UniProtKB-KW"/>
</dbReference>
<evidence type="ECO:0000256" key="14">
    <source>
        <dbReference type="ARBA" id="ARBA00022801"/>
    </source>
</evidence>
<evidence type="ECO:0000256" key="15">
    <source>
        <dbReference type="ARBA" id="ARBA00022960"/>
    </source>
</evidence>
<evidence type="ECO:0000313" key="31">
    <source>
        <dbReference type="Proteomes" id="UP000238589"/>
    </source>
</evidence>
<evidence type="ECO:0000259" key="28">
    <source>
        <dbReference type="Pfam" id="PF00912"/>
    </source>
</evidence>
<keyword evidence="7" id="KW-1003">Cell membrane</keyword>
<evidence type="ECO:0000256" key="26">
    <source>
        <dbReference type="ARBA" id="ARBA00060592"/>
    </source>
</evidence>
<dbReference type="PANTHER" id="PTHR32282:SF27">
    <property type="entry name" value="PENICILLIN-BINDING PROTEIN 1A"/>
    <property type="match status" value="1"/>
</dbReference>
<evidence type="ECO:0000256" key="21">
    <source>
        <dbReference type="ARBA" id="ARBA00023268"/>
    </source>
</evidence>
<proteinExistence type="inferred from homology"/>
<dbReference type="InterPro" id="IPR001264">
    <property type="entry name" value="Glyco_trans_51"/>
</dbReference>
<feature type="domain" description="Glycosyl transferase family 51" evidence="28">
    <location>
        <begin position="63"/>
        <end position="236"/>
    </location>
</feature>
<dbReference type="Gene3D" id="3.40.710.10">
    <property type="entry name" value="DD-peptidase/beta-lactamase superfamily"/>
    <property type="match status" value="2"/>
</dbReference>
<comment type="similarity">
    <text evidence="3">In the C-terminal section; belongs to the transpeptidase family.</text>
</comment>
<evidence type="ECO:0000256" key="6">
    <source>
        <dbReference type="ARBA" id="ARBA00018638"/>
    </source>
</evidence>
<keyword evidence="17" id="KW-0573">Peptidoglycan synthesis</keyword>
<comment type="similarity">
    <text evidence="4">In the N-terminal section; belongs to the glycosyltransferase 51 family.</text>
</comment>
<dbReference type="UniPathway" id="UPA00219"/>
<dbReference type="Gene3D" id="1.10.3810.10">
    <property type="entry name" value="Biosynthetic peptidoglycan transglycosylase-like"/>
    <property type="match status" value="1"/>
</dbReference>
<evidence type="ECO:0000256" key="24">
    <source>
        <dbReference type="ARBA" id="ARBA00044770"/>
    </source>
</evidence>
<dbReference type="InterPro" id="IPR036950">
    <property type="entry name" value="PBP_transglycosylase"/>
</dbReference>
<feature type="domain" description="Penicillin-binding protein transpeptidase" evidence="27">
    <location>
        <begin position="430"/>
        <end position="674"/>
    </location>
</feature>
<keyword evidence="10" id="KW-0645">Protease</keyword>
<keyword evidence="11" id="KW-0328">Glycosyltransferase</keyword>
<dbReference type="GO" id="GO:0008360">
    <property type="term" value="P:regulation of cell shape"/>
    <property type="evidence" value="ECO:0007669"/>
    <property type="project" value="UniProtKB-KW"/>
</dbReference>
<keyword evidence="8" id="KW-0997">Cell inner membrane</keyword>
<evidence type="ECO:0000259" key="29">
    <source>
        <dbReference type="Pfam" id="PF17092"/>
    </source>
</evidence>
<dbReference type="EC" id="2.4.99.28" evidence="24"/>
<dbReference type="InterPro" id="IPR050396">
    <property type="entry name" value="Glycosyltr_51/Transpeptidase"/>
</dbReference>
<dbReference type="GO" id="GO:0030288">
    <property type="term" value="C:outer membrane-bounded periplasmic space"/>
    <property type="evidence" value="ECO:0007669"/>
    <property type="project" value="TreeGrafter"/>
</dbReference>
<evidence type="ECO:0000256" key="20">
    <source>
        <dbReference type="ARBA" id="ARBA00023251"/>
    </source>
</evidence>
<dbReference type="FunFam" id="1.10.3810.10:FF:000003">
    <property type="entry name" value="Penicillin-binding protein 1a"/>
    <property type="match status" value="1"/>
</dbReference>
<dbReference type="GO" id="GO:0009002">
    <property type="term" value="F:serine-type D-Ala-D-Ala carboxypeptidase activity"/>
    <property type="evidence" value="ECO:0007669"/>
    <property type="project" value="UniProtKB-EC"/>
</dbReference>
<dbReference type="Pfam" id="PF00912">
    <property type="entry name" value="Transgly"/>
    <property type="match status" value="1"/>
</dbReference>
<sequence>MQQDRPRSAVIAHGRLALLLAGLWLGLSSGPVAWSATPMDLPSLEALVDYRPKIPLRVYTSDGVLIGEFGQERREFMPIKDIPLIQQQALLAIEDARFYEHGGVDFKGVARAVITDLTSGLKQGASTITMQVARDFYLSKDKLFSRKLTEVMLAYKIERTLSKDQILELYMNQVYLGQRAYGFSSAARVYFGKPLQELSLAQAAMLAGLPQAPSAINPVVNPKRAQARQQLVLKRMRELGYISDAQLRQAMAEDLKVRPEGRTFSPHAQYAAEMVRQAIVAEFKDEAYTRGINVTTTLVNAEQEAAYAAVRRQVMAYDQRHGYRGPEGSLLLPGNSEERLKAVEAKLAQHPASDSLLSAVVLSITPQSVQAMLADGTVVHILPDGWRWAAAALARNAKPALQLKPGSVIRVQQAEKGQWRISQLPNVGVALVALNHQTGAYRALVGGFDFSASPFNHVTQAWRQPGSAMKPFIYAAALEKGFSPATLVNDAPLTLTTAETGAAPWSPQNDDGVYEGPITLRRALAQSKNVAAVRLLRAITPAQAHAFLPRFGFDANKHPLNYTLALGTGSVTPLQMAGAYSVLANGGFQIKPYLIQKVVDIRGKLLFEAKPPLVAQETDRVLEARNAFVTTSLLREVTLSGTGAAATRQLGRQDLAGKTGTSSEAVDGWFAGYGGNTTAVAWMGYDEPRSLGGREFGATVALPIWIDYMRVALTGKPAPSPPAPAGVSSVQGDWVYDEFQPPGLAPNLDADGVLQ</sequence>
<dbReference type="Pfam" id="PF00905">
    <property type="entry name" value="Transpeptidase"/>
    <property type="match status" value="1"/>
</dbReference>
<comment type="subcellular location">
    <subcellularLocation>
        <location evidence="1">Cell inner membrane</location>
        <topology evidence="1">Single-pass type II membrane protein</topology>
    </subcellularLocation>
</comment>
<evidence type="ECO:0000256" key="7">
    <source>
        <dbReference type="ARBA" id="ARBA00022475"/>
    </source>
</evidence>
<keyword evidence="12" id="KW-0808">Transferase</keyword>
<dbReference type="InterPro" id="IPR012338">
    <property type="entry name" value="Beta-lactam/transpept-like"/>
</dbReference>
<dbReference type="RefSeq" id="WP_105748326.1">
    <property type="nucleotide sequence ID" value="NZ_PVLQ01000030.1"/>
</dbReference>
<dbReference type="NCBIfam" id="TIGR02074">
    <property type="entry name" value="PBP_1a_fam"/>
    <property type="match status" value="1"/>
</dbReference>
<evidence type="ECO:0000256" key="17">
    <source>
        <dbReference type="ARBA" id="ARBA00022984"/>
    </source>
</evidence>
<keyword evidence="13" id="KW-0812">Transmembrane</keyword>
<evidence type="ECO:0000256" key="22">
    <source>
        <dbReference type="ARBA" id="ARBA00023316"/>
    </source>
</evidence>
<evidence type="ECO:0000256" key="16">
    <source>
        <dbReference type="ARBA" id="ARBA00022968"/>
    </source>
</evidence>
<evidence type="ECO:0000256" key="2">
    <source>
        <dbReference type="ARBA" id="ARBA00004752"/>
    </source>
</evidence>
<dbReference type="GO" id="GO:0005886">
    <property type="term" value="C:plasma membrane"/>
    <property type="evidence" value="ECO:0007669"/>
    <property type="project" value="UniProtKB-SubCell"/>
</dbReference>
<evidence type="ECO:0000256" key="12">
    <source>
        <dbReference type="ARBA" id="ARBA00022679"/>
    </source>
</evidence>
<keyword evidence="9" id="KW-0121">Carboxypeptidase</keyword>
<dbReference type="SUPFAM" id="SSF53955">
    <property type="entry name" value="Lysozyme-like"/>
    <property type="match status" value="1"/>
</dbReference>
<dbReference type="GO" id="GO:0008658">
    <property type="term" value="F:penicillin binding"/>
    <property type="evidence" value="ECO:0007669"/>
    <property type="project" value="InterPro"/>
</dbReference>
<dbReference type="GO" id="GO:0008955">
    <property type="term" value="F:peptidoglycan glycosyltransferase activity"/>
    <property type="evidence" value="ECO:0007669"/>
    <property type="project" value="UniProtKB-EC"/>
</dbReference>
<keyword evidence="14" id="KW-0378">Hydrolase</keyword>
<evidence type="ECO:0000256" key="18">
    <source>
        <dbReference type="ARBA" id="ARBA00022989"/>
    </source>
</evidence>
<evidence type="ECO:0000256" key="11">
    <source>
        <dbReference type="ARBA" id="ARBA00022676"/>
    </source>
</evidence>
<evidence type="ECO:0000256" key="19">
    <source>
        <dbReference type="ARBA" id="ARBA00023136"/>
    </source>
</evidence>
<keyword evidence="15" id="KW-0133">Cell shape</keyword>
<dbReference type="GO" id="GO:0006508">
    <property type="term" value="P:proteolysis"/>
    <property type="evidence" value="ECO:0007669"/>
    <property type="project" value="UniProtKB-KW"/>
</dbReference>
<evidence type="ECO:0000256" key="13">
    <source>
        <dbReference type="ARBA" id="ARBA00022692"/>
    </source>
</evidence>
<keyword evidence="31" id="KW-1185">Reference proteome</keyword>